<evidence type="ECO:0000256" key="4">
    <source>
        <dbReference type="ARBA" id="ARBA00052904"/>
    </source>
</evidence>
<dbReference type="CDD" id="cd07575">
    <property type="entry name" value="Xc-1258_like"/>
    <property type="match status" value="1"/>
</dbReference>
<protein>
    <recommendedName>
        <fullName evidence="5">Omega-amidase YafV</fullName>
        <ecNumber evidence="3">3.5.1.3</ecNumber>
    </recommendedName>
</protein>
<name>A0A552UWR6_9FLAO</name>
<dbReference type="AlphaFoldDB" id="A0A552UWR6"/>
<proteinExistence type="inferred from homology"/>
<comment type="caution">
    <text evidence="7">The sequence shown here is derived from an EMBL/GenBank/DDBJ whole genome shotgun (WGS) entry which is preliminary data.</text>
</comment>
<comment type="catalytic activity">
    <reaction evidence="4">
        <text>a monoamide of a dicarboxylate + H2O = a dicarboxylate + NH4(+)</text>
        <dbReference type="Rhea" id="RHEA:11716"/>
        <dbReference type="ChEBI" id="CHEBI:15377"/>
        <dbReference type="ChEBI" id="CHEBI:28938"/>
        <dbReference type="ChEBI" id="CHEBI:28965"/>
        <dbReference type="ChEBI" id="CHEBI:77450"/>
        <dbReference type="EC" id="3.5.1.3"/>
    </reaction>
</comment>
<dbReference type="RefSeq" id="WP_143374643.1">
    <property type="nucleotide sequence ID" value="NZ_VJVZ01000012.1"/>
</dbReference>
<dbReference type="EC" id="3.5.1.3" evidence="3"/>
<keyword evidence="8" id="KW-1185">Reference proteome</keyword>
<comment type="similarity">
    <text evidence="1">Belongs to the carbon-nitrogen hydrolase superfamily. NIT1/NIT2 family.</text>
</comment>
<dbReference type="GO" id="GO:0106008">
    <property type="term" value="F:2-oxoglutaramate amidase activity"/>
    <property type="evidence" value="ECO:0007669"/>
    <property type="project" value="TreeGrafter"/>
</dbReference>
<dbReference type="GO" id="GO:0050152">
    <property type="term" value="F:omega-amidase activity"/>
    <property type="evidence" value="ECO:0007669"/>
    <property type="project" value="UniProtKB-EC"/>
</dbReference>
<sequence>MKISLIQTSLAWEDAAANRANFATLANAIKETDLIVLPEMFATGFSMNPEKVAEKMDGLSVQWMQDLATQKNCAVAGSLVIEEDGSYYNRMFFVFPDKQYKTYDKRHLFTLAGEDKVYTRGNQKLIVDYKGWKICPFVCYDLRFPVFSRNTEGYDLLIYSANWPEVRTLAWDTLLRARAIENQAYTVGLNRIGQDGNGHNYIGHSQVVDALGTYILEPQEDEVIVTVEINKASQDEIRSKLAFLNDKDIFALIP</sequence>
<dbReference type="FunFam" id="3.60.110.10:FF:000004">
    <property type="entry name" value="Carbon-nitrogen hydrolase"/>
    <property type="match status" value="1"/>
</dbReference>
<evidence type="ECO:0000259" key="6">
    <source>
        <dbReference type="PROSITE" id="PS50263"/>
    </source>
</evidence>
<evidence type="ECO:0000256" key="3">
    <source>
        <dbReference type="ARBA" id="ARBA00039118"/>
    </source>
</evidence>
<dbReference type="InterPro" id="IPR036526">
    <property type="entry name" value="C-N_Hydrolase_sf"/>
</dbReference>
<dbReference type="EMBL" id="VJVZ01000012">
    <property type="protein sequence ID" value="TRW22600.1"/>
    <property type="molecule type" value="Genomic_DNA"/>
</dbReference>
<evidence type="ECO:0000256" key="1">
    <source>
        <dbReference type="ARBA" id="ARBA00010613"/>
    </source>
</evidence>
<evidence type="ECO:0000256" key="2">
    <source>
        <dbReference type="ARBA" id="ARBA00022801"/>
    </source>
</evidence>
<dbReference type="OrthoDB" id="9811121at2"/>
<evidence type="ECO:0000313" key="7">
    <source>
        <dbReference type="EMBL" id="TRW22600.1"/>
    </source>
</evidence>
<dbReference type="PANTHER" id="PTHR47799:SF1">
    <property type="entry name" value="OMEGA-AMIDASE YAFV"/>
    <property type="match status" value="1"/>
</dbReference>
<dbReference type="NCBIfam" id="NF007757">
    <property type="entry name" value="PRK10438.1"/>
    <property type="match status" value="1"/>
</dbReference>
<evidence type="ECO:0000256" key="5">
    <source>
        <dbReference type="ARBA" id="ARBA00072139"/>
    </source>
</evidence>
<keyword evidence="2 7" id="KW-0378">Hydrolase</keyword>
<dbReference type="PROSITE" id="PS50263">
    <property type="entry name" value="CN_HYDROLASE"/>
    <property type="match status" value="1"/>
</dbReference>
<dbReference type="InterPro" id="IPR003010">
    <property type="entry name" value="C-N_Hydrolase"/>
</dbReference>
<dbReference type="PANTHER" id="PTHR47799">
    <property type="entry name" value="OMEGA-AMIDASE YAFV"/>
    <property type="match status" value="1"/>
</dbReference>
<accession>A0A552UWR6</accession>
<dbReference type="Gene3D" id="3.60.110.10">
    <property type="entry name" value="Carbon-nitrogen hydrolase"/>
    <property type="match status" value="1"/>
</dbReference>
<reference evidence="7 8" key="1">
    <citation type="submission" date="2019-07" db="EMBL/GenBank/DDBJ databases">
        <title>Flavobacterium sp. nov., isolated from glacier ice.</title>
        <authorList>
            <person name="Liu Q."/>
            <person name="Xin Y.-H."/>
        </authorList>
    </citation>
    <scope>NUCLEOTIDE SEQUENCE [LARGE SCALE GENOMIC DNA]</scope>
    <source>
        <strain evidence="7 8">ZT4R6</strain>
    </source>
</reference>
<feature type="domain" description="CN hydrolase" evidence="6">
    <location>
        <begin position="1"/>
        <end position="231"/>
    </location>
</feature>
<dbReference type="Pfam" id="PF00795">
    <property type="entry name" value="CN_hydrolase"/>
    <property type="match status" value="1"/>
</dbReference>
<dbReference type="SUPFAM" id="SSF56317">
    <property type="entry name" value="Carbon-nitrogen hydrolase"/>
    <property type="match status" value="1"/>
</dbReference>
<gene>
    <name evidence="7" type="ORF">FMM05_17120</name>
</gene>
<dbReference type="Proteomes" id="UP000320643">
    <property type="component" value="Unassembled WGS sequence"/>
</dbReference>
<dbReference type="InterPro" id="IPR052737">
    <property type="entry name" value="Omega-amidase_YafV"/>
</dbReference>
<organism evidence="7 8">
    <name type="scientific">Flavobacterium zepuense</name>
    <dbReference type="NCBI Taxonomy" id="2593302"/>
    <lineage>
        <taxon>Bacteria</taxon>
        <taxon>Pseudomonadati</taxon>
        <taxon>Bacteroidota</taxon>
        <taxon>Flavobacteriia</taxon>
        <taxon>Flavobacteriales</taxon>
        <taxon>Flavobacteriaceae</taxon>
        <taxon>Flavobacterium</taxon>
    </lineage>
</organism>
<evidence type="ECO:0000313" key="8">
    <source>
        <dbReference type="Proteomes" id="UP000320643"/>
    </source>
</evidence>